<dbReference type="RefSeq" id="WP_071793976.1">
    <property type="nucleotide sequence ID" value="NZ_LZDD01000002.1"/>
</dbReference>
<dbReference type="Pfam" id="PF11372">
    <property type="entry name" value="DUF3173"/>
    <property type="match status" value="1"/>
</dbReference>
<dbReference type="Proteomes" id="UP000182015">
    <property type="component" value="Unassembled WGS sequence"/>
</dbReference>
<proteinExistence type="predicted"/>
<sequence length="83" mass="9416">MIKLVNKNDLMVLTGLSESQTKKLIRNAKINLVSQGFSWYSNKRVGKVPLKTVEELLGIELLDENDIINNVQKDTVSSKEEQK</sequence>
<organism evidence="1 2">
    <name type="scientific">Streptococcus bovimastitidis</name>
    <dbReference type="NCBI Taxonomy" id="1856638"/>
    <lineage>
        <taxon>Bacteria</taxon>
        <taxon>Bacillati</taxon>
        <taxon>Bacillota</taxon>
        <taxon>Bacilli</taxon>
        <taxon>Lactobacillales</taxon>
        <taxon>Streptococcaceae</taxon>
        <taxon>Streptococcus</taxon>
    </lineage>
</organism>
<comment type="caution">
    <text evidence="1">The sequence shown here is derived from an EMBL/GenBank/DDBJ whole genome shotgun (WGS) entry which is preliminary data.</text>
</comment>
<evidence type="ECO:0000313" key="1">
    <source>
        <dbReference type="EMBL" id="OJF71723.1"/>
    </source>
</evidence>
<dbReference type="STRING" id="1856638.A9Q68_06970"/>
<accession>A0A1L8MLU4</accession>
<dbReference type="AlphaFoldDB" id="A0A1L8MLU4"/>
<protein>
    <submittedName>
        <fullName evidence="1">Plasmid replication protein</fullName>
    </submittedName>
</protein>
<name>A0A1L8MLU4_9STRE</name>
<evidence type="ECO:0000313" key="2">
    <source>
        <dbReference type="Proteomes" id="UP000182015"/>
    </source>
</evidence>
<dbReference type="EMBL" id="LZDD01000002">
    <property type="protein sequence ID" value="OJF71723.1"/>
    <property type="molecule type" value="Genomic_DNA"/>
</dbReference>
<reference evidence="2" key="1">
    <citation type="submission" date="2016-06" db="EMBL/GenBank/DDBJ databases">
        <authorList>
            <person name="de Vries S.P.W."/>
            <person name="Hadjirin N.F."/>
            <person name="Lay E.M."/>
            <person name="Zadoks R.N."/>
            <person name="Peacock S.J."/>
            <person name="Parkhill J."/>
            <person name="Grant A.J."/>
            <person name="Mcdougall S."/>
            <person name="Holmes M.A."/>
        </authorList>
    </citation>
    <scope>NUCLEOTIDE SEQUENCE [LARGE SCALE GENOMIC DNA]</scope>
    <source>
        <strain evidence="2">NZ1587</strain>
    </source>
</reference>
<dbReference type="OrthoDB" id="1915051at2"/>
<gene>
    <name evidence="1" type="ORF">A9Q68_06970</name>
</gene>
<dbReference type="InterPro" id="IPR021512">
    <property type="entry name" value="DUF3173"/>
</dbReference>
<keyword evidence="2" id="KW-1185">Reference proteome</keyword>